<dbReference type="EMBL" id="JAODAN010000003">
    <property type="protein sequence ID" value="KAK1925784.1"/>
    <property type="molecule type" value="Genomic_DNA"/>
</dbReference>
<organism evidence="2 3">
    <name type="scientific">Papiliotrema laurentii</name>
    <name type="common">Cryptococcus laurentii</name>
    <dbReference type="NCBI Taxonomy" id="5418"/>
    <lineage>
        <taxon>Eukaryota</taxon>
        <taxon>Fungi</taxon>
        <taxon>Dikarya</taxon>
        <taxon>Basidiomycota</taxon>
        <taxon>Agaricomycotina</taxon>
        <taxon>Tremellomycetes</taxon>
        <taxon>Tremellales</taxon>
        <taxon>Rhynchogastremaceae</taxon>
        <taxon>Papiliotrema</taxon>
    </lineage>
</organism>
<dbReference type="Pfam" id="PF04031">
    <property type="entry name" value="Las1"/>
    <property type="match status" value="1"/>
</dbReference>
<reference evidence="2" key="1">
    <citation type="submission" date="2023-02" db="EMBL/GenBank/DDBJ databases">
        <title>Identification and recombinant expression of a fungal hydrolase from Papiliotrema laurentii that hydrolyzes apple cutin and clears colloidal polyester polyurethane.</title>
        <authorList>
            <consortium name="DOE Joint Genome Institute"/>
            <person name="Roman V.A."/>
            <person name="Bojanowski C."/>
            <person name="Crable B.R."/>
            <person name="Wagner D.N."/>
            <person name="Hung C.S."/>
            <person name="Nadeau L.J."/>
            <person name="Schratz L."/>
            <person name="Haridas S."/>
            <person name="Pangilinan J."/>
            <person name="Lipzen A."/>
            <person name="Na H."/>
            <person name="Yan M."/>
            <person name="Ng V."/>
            <person name="Grigoriev I.V."/>
            <person name="Spatafora J.W."/>
            <person name="Barlow D."/>
            <person name="Biffinger J."/>
            <person name="Kelley-Loughnane N."/>
            <person name="Varaljay V.A."/>
            <person name="Crookes-Goodson W.J."/>
        </authorList>
    </citation>
    <scope>NUCLEOTIDE SEQUENCE</scope>
    <source>
        <strain evidence="2">5307AH</strain>
    </source>
</reference>
<keyword evidence="3" id="KW-1185">Reference proteome</keyword>
<dbReference type="PANTHER" id="PTHR15002:SF0">
    <property type="entry name" value="RIBOSOMAL BIOGENESIS PROTEIN LAS1L"/>
    <property type="match status" value="1"/>
</dbReference>
<gene>
    <name evidence="2" type="ORF">DB88DRAFT_211141</name>
</gene>
<dbReference type="GO" id="GO:0030687">
    <property type="term" value="C:preribosome, large subunit precursor"/>
    <property type="evidence" value="ECO:0007669"/>
    <property type="project" value="TreeGrafter"/>
</dbReference>
<accession>A0AAD9FT30</accession>
<dbReference type="GO" id="GO:0000470">
    <property type="term" value="P:maturation of LSU-rRNA"/>
    <property type="evidence" value="ECO:0007669"/>
    <property type="project" value="TreeGrafter"/>
</dbReference>
<dbReference type="InterPro" id="IPR007174">
    <property type="entry name" value="Las1"/>
</dbReference>
<name>A0AAD9FT30_PAPLA</name>
<dbReference type="PANTHER" id="PTHR15002">
    <property type="entry name" value="RIBOSOMAL BIOGENESIS PROTEIN LAS1L"/>
    <property type="match status" value="1"/>
</dbReference>
<evidence type="ECO:0000313" key="3">
    <source>
        <dbReference type="Proteomes" id="UP001182556"/>
    </source>
</evidence>
<dbReference type="GO" id="GO:0000460">
    <property type="term" value="P:maturation of 5.8S rRNA"/>
    <property type="evidence" value="ECO:0007669"/>
    <property type="project" value="TreeGrafter"/>
</dbReference>
<dbReference type="Proteomes" id="UP001182556">
    <property type="component" value="Unassembled WGS sequence"/>
</dbReference>
<feature type="compositionally biased region" description="Polar residues" evidence="1">
    <location>
        <begin position="418"/>
        <end position="439"/>
    </location>
</feature>
<dbReference type="GO" id="GO:0004519">
    <property type="term" value="F:endonuclease activity"/>
    <property type="evidence" value="ECO:0007669"/>
    <property type="project" value="InterPro"/>
</dbReference>
<feature type="region of interest" description="Disordered" evidence="1">
    <location>
        <begin position="418"/>
        <end position="441"/>
    </location>
</feature>
<dbReference type="GO" id="GO:0090730">
    <property type="term" value="C:Las1 complex"/>
    <property type="evidence" value="ECO:0007669"/>
    <property type="project" value="InterPro"/>
</dbReference>
<proteinExistence type="predicted"/>
<sequence>MKAPRRVPWASRSQLEELYDYLFSPASDLASRQRGLCRINVYLSSPSCPAFLPLLHGLINASLLPPPTSAGEAMTTRMTCAMAIVRFVNGMVDPLQVGAYARPISHLAATIGIPPILIAIRHRATHDDLPPLPLLLSSVNMAVDYLHHYAFLPLLASSSDMAANGIVGPSTRRSEGLIRRWKKAMKTRVRDKVAGEENETGREIRKVKRDIEVVDPEDVIAALCTVDGLIPLARRKRPGVKTTTPPVTSLQVWTPLLEHLATEHPAFPSLLAEHIMRLLLDPTVALSHVPQSAQLDPELAKREEESARWCLATWLLWLWAQDGKMCLADDDKATHTRRLLGALLRGDPSVRRLHRCLALIDARLSDSTALNDLLPEEEVSEDELVGFEEGTKQDDPEAKVAEMERRLRMIEQGQRSSVAQYTSGFKPTSGTDNLPTGWTRSGPEWKPCPIGIWASA</sequence>
<evidence type="ECO:0000313" key="2">
    <source>
        <dbReference type="EMBL" id="KAK1925784.1"/>
    </source>
</evidence>
<comment type="caution">
    <text evidence="2">The sequence shown here is derived from an EMBL/GenBank/DDBJ whole genome shotgun (WGS) entry which is preliminary data.</text>
</comment>
<protein>
    <submittedName>
        <fullName evidence="2">Las1-like-domain-containing protein</fullName>
    </submittedName>
</protein>
<dbReference type="AlphaFoldDB" id="A0AAD9FT30"/>
<evidence type="ECO:0000256" key="1">
    <source>
        <dbReference type="SAM" id="MobiDB-lite"/>
    </source>
</evidence>